<evidence type="ECO:0000313" key="2">
    <source>
        <dbReference type="Proteomes" id="UP001234989"/>
    </source>
</evidence>
<protein>
    <recommendedName>
        <fullName evidence="3">RNase H type-1 domain-containing protein</fullName>
    </recommendedName>
</protein>
<name>A0AAF1A157_SOLVR</name>
<proteinExistence type="predicted"/>
<evidence type="ECO:0000313" key="1">
    <source>
        <dbReference type="EMBL" id="WMV59161.1"/>
    </source>
</evidence>
<gene>
    <name evidence="1" type="ORF">MTR67_052546</name>
</gene>
<dbReference type="Proteomes" id="UP001234989">
    <property type="component" value="Chromosome 12"/>
</dbReference>
<organism evidence="1 2">
    <name type="scientific">Solanum verrucosum</name>
    <dbReference type="NCBI Taxonomy" id="315347"/>
    <lineage>
        <taxon>Eukaryota</taxon>
        <taxon>Viridiplantae</taxon>
        <taxon>Streptophyta</taxon>
        <taxon>Embryophyta</taxon>
        <taxon>Tracheophyta</taxon>
        <taxon>Spermatophyta</taxon>
        <taxon>Magnoliopsida</taxon>
        <taxon>eudicotyledons</taxon>
        <taxon>Gunneridae</taxon>
        <taxon>Pentapetalae</taxon>
        <taxon>asterids</taxon>
        <taxon>lamiids</taxon>
        <taxon>Solanales</taxon>
        <taxon>Solanaceae</taxon>
        <taxon>Solanoideae</taxon>
        <taxon>Solaneae</taxon>
        <taxon>Solanum</taxon>
    </lineage>
</organism>
<dbReference type="InterPro" id="IPR036397">
    <property type="entry name" value="RNaseH_sf"/>
</dbReference>
<evidence type="ECO:0008006" key="3">
    <source>
        <dbReference type="Google" id="ProtNLM"/>
    </source>
</evidence>
<dbReference type="EMBL" id="CP133623">
    <property type="protein sequence ID" value="WMV59161.1"/>
    <property type="molecule type" value="Genomic_DNA"/>
</dbReference>
<dbReference type="Gene3D" id="3.30.420.10">
    <property type="entry name" value="Ribonuclease H-like superfamily/Ribonuclease H"/>
    <property type="match status" value="1"/>
</dbReference>
<dbReference type="AlphaFoldDB" id="A0AAF1A157"/>
<keyword evidence="2" id="KW-1185">Reference proteome</keyword>
<accession>A0AAF1A157</accession>
<dbReference type="GO" id="GO:0003676">
    <property type="term" value="F:nucleic acid binding"/>
    <property type="evidence" value="ECO:0007669"/>
    <property type="project" value="InterPro"/>
</dbReference>
<sequence>MVNITNKTWRVQWELAEQYDELQQALMKIEAIIQHTFREGNKMADYMANLAIDNDEKQIFRSFQQIPPFEKKIINIEKAQIPSLRIRTKRIQNRGINRGVSLHIGDQLQA</sequence>
<reference evidence="1" key="1">
    <citation type="submission" date="2023-08" db="EMBL/GenBank/DDBJ databases">
        <title>A de novo genome assembly of Solanum verrucosum Schlechtendal, a Mexican diploid species geographically isolated from the other diploid A-genome species in potato relatives.</title>
        <authorList>
            <person name="Hosaka K."/>
        </authorList>
    </citation>
    <scope>NUCLEOTIDE SEQUENCE</scope>
    <source>
        <tissue evidence="1">Young leaves</tissue>
    </source>
</reference>